<keyword evidence="5" id="KW-0648">Protein biosynthesis</keyword>
<dbReference type="InterPro" id="IPR012340">
    <property type="entry name" value="NA-bd_OB-fold"/>
</dbReference>
<organism evidence="8 9">
    <name type="scientific">Thamnocephalis sphaerospora</name>
    <dbReference type="NCBI Taxonomy" id="78915"/>
    <lineage>
        <taxon>Eukaryota</taxon>
        <taxon>Fungi</taxon>
        <taxon>Fungi incertae sedis</taxon>
        <taxon>Zoopagomycota</taxon>
        <taxon>Zoopagomycotina</taxon>
        <taxon>Zoopagomycetes</taxon>
        <taxon>Zoopagales</taxon>
        <taxon>Sigmoideomycetaceae</taxon>
        <taxon>Thamnocephalis</taxon>
    </lineage>
</organism>
<protein>
    <submittedName>
        <fullName evidence="8">The Emap Ii-like cytokine</fullName>
    </submittedName>
</protein>
<sequence length="175" mass="18953">APAGPVISQIDLRVGRIVECQRHENAEALYVERIDVGEEEPRTVISGLVRFVPLEAMQNRDVIVMCNLKPVNMRGIKSCGMVMCASSEDGTVVEPLAPPTGARPGDRVYFDGFRDGQPDAQLNPKKKIFEAFKPGMKTTATGEAAWTSPEGKVHLMHAGDHGVVVSKTVNQGQIS</sequence>
<dbReference type="PANTHER" id="PTHR11586">
    <property type="entry name" value="TRNA-AMINOACYLATION COFACTOR ARC1 FAMILY MEMBER"/>
    <property type="match status" value="1"/>
</dbReference>
<evidence type="ECO:0000256" key="6">
    <source>
        <dbReference type="PROSITE-ProRule" id="PRU00209"/>
    </source>
</evidence>
<feature type="non-terminal residue" evidence="8">
    <location>
        <position position="1"/>
    </location>
</feature>
<dbReference type="PROSITE" id="PS50886">
    <property type="entry name" value="TRBD"/>
    <property type="match status" value="1"/>
</dbReference>
<dbReference type="AlphaFoldDB" id="A0A4V1IW83"/>
<keyword evidence="4 6" id="KW-0694">RNA-binding</keyword>
<dbReference type="GO" id="GO:0006412">
    <property type="term" value="P:translation"/>
    <property type="evidence" value="ECO:0007669"/>
    <property type="project" value="UniProtKB-KW"/>
</dbReference>
<dbReference type="GO" id="GO:0017102">
    <property type="term" value="C:methionyl glutamyl tRNA synthetase complex"/>
    <property type="evidence" value="ECO:0007669"/>
    <property type="project" value="TreeGrafter"/>
</dbReference>
<feature type="domain" description="TRNA-binding" evidence="7">
    <location>
        <begin position="6"/>
        <end position="109"/>
    </location>
</feature>
<gene>
    <name evidence="8" type="ORF">THASP1DRAFT_18198</name>
</gene>
<evidence type="ECO:0000256" key="3">
    <source>
        <dbReference type="ARBA" id="ARBA00022555"/>
    </source>
</evidence>
<evidence type="ECO:0000256" key="2">
    <source>
        <dbReference type="ARBA" id="ARBA00022490"/>
    </source>
</evidence>
<evidence type="ECO:0000259" key="7">
    <source>
        <dbReference type="PROSITE" id="PS50886"/>
    </source>
</evidence>
<dbReference type="PANTHER" id="PTHR11586:SF33">
    <property type="entry name" value="AMINOACYL TRNA SYNTHASE COMPLEX-INTERACTING MULTIFUNCTIONAL PROTEIN 1"/>
    <property type="match status" value="1"/>
</dbReference>
<dbReference type="EMBL" id="KZ992842">
    <property type="protein sequence ID" value="RKP06659.1"/>
    <property type="molecule type" value="Genomic_DNA"/>
</dbReference>
<evidence type="ECO:0000256" key="1">
    <source>
        <dbReference type="ARBA" id="ARBA00004496"/>
    </source>
</evidence>
<evidence type="ECO:0000313" key="8">
    <source>
        <dbReference type="EMBL" id="RKP06659.1"/>
    </source>
</evidence>
<dbReference type="GO" id="GO:0000049">
    <property type="term" value="F:tRNA binding"/>
    <property type="evidence" value="ECO:0007669"/>
    <property type="project" value="UniProtKB-UniRule"/>
</dbReference>
<dbReference type="OrthoDB" id="19141at2759"/>
<dbReference type="Pfam" id="PF01588">
    <property type="entry name" value="tRNA_bind"/>
    <property type="match status" value="1"/>
</dbReference>
<dbReference type="Proteomes" id="UP000271241">
    <property type="component" value="Unassembled WGS sequence"/>
</dbReference>
<dbReference type="Gene3D" id="2.40.50.140">
    <property type="entry name" value="Nucleic acid-binding proteins"/>
    <property type="match status" value="1"/>
</dbReference>
<dbReference type="SUPFAM" id="SSF50249">
    <property type="entry name" value="Nucleic acid-binding proteins"/>
    <property type="match status" value="1"/>
</dbReference>
<dbReference type="CDD" id="cd02799">
    <property type="entry name" value="tRNA_bind_EMAP-II_like"/>
    <property type="match status" value="1"/>
</dbReference>
<accession>A0A4V1IW83</accession>
<evidence type="ECO:0000313" key="9">
    <source>
        <dbReference type="Proteomes" id="UP000271241"/>
    </source>
</evidence>
<evidence type="ECO:0000256" key="4">
    <source>
        <dbReference type="ARBA" id="ARBA00022884"/>
    </source>
</evidence>
<dbReference type="FunFam" id="2.40.50.140:FF:000047">
    <property type="entry name" value="tyrosine--tRNA ligase, cytoplasmic isoform X2"/>
    <property type="match status" value="1"/>
</dbReference>
<dbReference type="STRING" id="78915.A0A4V1IW83"/>
<keyword evidence="9" id="KW-1185">Reference proteome</keyword>
<name>A0A4V1IW83_9FUNG</name>
<reference evidence="9" key="1">
    <citation type="journal article" date="2018" name="Nat. Microbiol.">
        <title>Leveraging single-cell genomics to expand the fungal tree of life.</title>
        <authorList>
            <person name="Ahrendt S.R."/>
            <person name="Quandt C.A."/>
            <person name="Ciobanu D."/>
            <person name="Clum A."/>
            <person name="Salamov A."/>
            <person name="Andreopoulos B."/>
            <person name="Cheng J.F."/>
            <person name="Woyke T."/>
            <person name="Pelin A."/>
            <person name="Henrissat B."/>
            <person name="Reynolds N.K."/>
            <person name="Benny G.L."/>
            <person name="Smith M.E."/>
            <person name="James T.Y."/>
            <person name="Grigoriev I.V."/>
        </authorList>
    </citation>
    <scope>NUCLEOTIDE SEQUENCE [LARGE SCALE GENOMIC DNA]</scope>
    <source>
        <strain evidence="9">RSA 1356</strain>
    </source>
</reference>
<evidence type="ECO:0000256" key="5">
    <source>
        <dbReference type="ARBA" id="ARBA00022917"/>
    </source>
</evidence>
<dbReference type="InterPro" id="IPR002547">
    <property type="entry name" value="tRNA-bd_dom"/>
</dbReference>
<keyword evidence="2" id="KW-0963">Cytoplasm</keyword>
<dbReference type="InterPro" id="IPR051270">
    <property type="entry name" value="Tyrosine-tRNA_ligase_regulator"/>
</dbReference>
<proteinExistence type="predicted"/>
<keyword evidence="3 6" id="KW-0820">tRNA-binding</keyword>
<comment type="subcellular location">
    <subcellularLocation>
        <location evidence="1">Cytoplasm</location>
    </subcellularLocation>
</comment>